<dbReference type="PROSITE" id="PS50853">
    <property type="entry name" value="FN3"/>
    <property type="match status" value="2"/>
</dbReference>
<feature type="compositionally biased region" description="Basic and acidic residues" evidence="2">
    <location>
        <begin position="1"/>
        <end position="128"/>
    </location>
</feature>
<dbReference type="PANTHER" id="PTHR14340:SF13">
    <property type="entry name" value="TITIN"/>
    <property type="match status" value="1"/>
</dbReference>
<dbReference type="EMBL" id="WIXE01014904">
    <property type="protein sequence ID" value="KAK5973918.1"/>
    <property type="molecule type" value="Genomic_DNA"/>
</dbReference>
<dbReference type="Pfam" id="PF07679">
    <property type="entry name" value="I-set"/>
    <property type="match status" value="1"/>
</dbReference>
<evidence type="ECO:0000259" key="4">
    <source>
        <dbReference type="PROSITE" id="PS50853"/>
    </source>
</evidence>
<sequence>KPVEAEKPEDKAKPKEAEKPEDKAKPKGEEKPKDKVDKKKKDVKEEKPAEGLKPAETEKPEDKAKPKEAEKAKPKEAEKPEDKAKPKEAEKVEDKAKPKEAEKPEDKAKPREERKPKEKVDKKKEARGDATIILKSPESVSTAAISLFEKTRERAETSVREPELRSVSCEFTLVKQRTEKIGIGVIFERKTSDKQPEEPKEKIEEKDENITLIDVAEVACIKQDKGLKKKKKKLKKRDKVEIKVTPSEEEDITLRPPPKAEHLEINVSRKRTASGTNDIHVDIDIEAGEESAQTDALVDLNFFDYDESELSICESEADSIEVDVLLDSVCQEDGIDAFADMNAAQEVTTTVQLPSAASTISRLFEEEKLVASEEVETRIEVLENKLTVKKRIGRRTEIDLDMLEGEELAEEQAIVKHPESVKLTDLEQAAELTCTAKRPIINVSWFKNGMIISSNEYIDIETYENETRLVLNKFIPFYIGTYHVVVDDVGSRPAQLSANIPPQLKERVPSVITHQIGKPFDLLIKYTAYPTPQIKLLHQGQVMALESHIDQYEDSVSVRVKNLKKQDEGEFTVILSNEFGKVEVPFILKLVDTPLAPKDVRCVTLTPTTVTLEWDAPQADVSDIIHYVVERRTAESGRWRKLAKTTANGYTCIELVPKDLYAFRIKAVNKFGEGMPSNVVEVEMPDEEDETLEEAFDLATILKMEDRTKPEKEEPEIEAVIELGEKEKTEEAVPEEETVTEDEENRKDKEETEQKIENLDNESKLVIHNVDQRDIGHYSVLLDDIQKSTAAELVYYTKPLLCYDGPTGPIVAGKHFDFIVAFSGYPSPRLEMLLDNTDLRVVADVETYDDYVSVRVKKVKKTCNVKFIATNDHGEQCLDIPIEVFDVPSEPLNVTASDVGSTSATISWTEPMYCNGAPITEYYVERKSLEFSRWRTVAHVPAECHSFDAGDLLPNEIYAFRVSAVNSIGQGKPSKAVDVETTEESE</sequence>
<evidence type="ECO:0000313" key="6">
    <source>
        <dbReference type="Proteomes" id="UP001331761"/>
    </source>
</evidence>
<dbReference type="Pfam" id="PF00041">
    <property type="entry name" value="fn3"/>
    <property type="match status" value="2"/>
</dbReference>
<evidence type="ECO:0000259" key="3">
    <source>
        <dbReference type="PROSITE" id="PS50835"/>
    </source>
</evidence>
<name>A0AAN8FPK2_TRICO</name>
<feature type="compositionally biased region" description="Acidic residues" evidence="2">
    <location>
        <begin position="732"/>
        <end position="743"/>
    </location>
</feature>
<feature type="domain" description="Fibronectin type-III" evidence="4">
    <location>
        <begin position="596"/>
        <end position="687"/>
    </location>
</feature>
<dbReference type="InterPro" id="IPR036179">
    <property type="entry name" value="Ig-like_dom_sf"/>
</dbReference>
<reference evidence="5 6" key="1">
    <citation type="submission" date="2019-10" db="EMBL/GenBank/DDBJ databases">
        <title>Assembly and Annotation for the nematode Trichostrongylus colubriformis.</title>
        <authorList>
            <person name="Martin J."/>
        </authorList>
    </citation>
    <scope>NUCLEOTIDE SEQUENCE [LARGE SCALE GENOMIC DNA]</scope>
    <source>
        <strain evidence="5">G859</strain>
        <tissue evidence="5">Whole worm</tissue>
    </source>
</reference>
<dbReference type="SUPFAM" id="SSF49265">
    <property type="entry name" value="Fibronectin type III"/>
    <property type="match status" value="2"/>
</dbReference>
<dbReference type="PROSITE" id="PS50835">
    <property type="entry name" value="IG_LIKE"/>
    <property type="match status" value="1"/>
</dbReference>
<dbReference type="GO" id="GO:0031430">
    <property type="term" value="C:M band"/>
    <property type="evidence" value="ECO:0007669"/>
    <property type="project" value="TreeGrafter"/>
</dbReference>
<feature type="compositionally biased region" description="Basic and acidic residues" evidence="2">
    <location>
        <begin position="744"/>
        <end position="757"/>
    </location>
</feature>
<organism evidence="5 6">
    <name type="scientific">Trichostrongylus colubriformis</name>
    <name type="common">Black scour worm</name>
    <dbReference type="NCBI Taxonomy" id="6319"/>
    <lineage>
        <taxon>Eukaryota</taxon>
        <taxon>Metazoa</taxon>
        <taxon>Ecdysozoa</taxon>
        <taxon>Nematoda</taxon>
        <taxon>Chromadorea</taxon>
        <taxon>Rhabditida</taxon>
        <taxon>Rhabditina</taxon>
        <taxon>Rhabditomorpha</taxon>
        <taxon>Strongyloidea</taxon>
        <taxon>Trichostrongylidae</taxon>
        <taxon>Trichostrongylus</taxon>
    </lineage>
</organism>
<evidence type="ECO:0000256" key="2">
    <source>
        <dbReference type="SAM" id="MobiDB-lite"/>
    </source>
</evidence>
<dbReference type="GO" id="GO:0045214">
    <property type="term" value="P:sarcomere organization"/>
    <property type="evidence" value="ECO:0007669"/>
    <property type="project" value="TreeGrafter"/>
</dbReference>
<accession>A0AAN8FPK2</accession>
<dbReference type="CDD" id="cd00096">
    <property type="entry name" value="Ig"/>
    <property type="match status" value="1"/>
</dbReference>
<feature type="region of interest" description="Disordered" evidence="2">
    <location>
        <begin position="1"/>
        <end position="135"/>
    </location>
</feature>
<evidence type="ECO:0000313" key="5">
    <source>
        <dbReference type="EMBL" id="KAK5973918.1"/>
    </source>
</evidence>
<dbReference type="InterPro" id="IPR013783">
    <property type="entry name" value="Ig-like_fold"/>
</dbReference>
<feature type="non-terminal residue" evidence="5">
    <location>
        <position position="1"/>
    </location>
</feature>
<dbReference type="Gene3D" id="2.60.40.10">
    <property type="entry name" value="Immunoglobulins"/>
    <property type="match status" value="4"/>
</dbReference>
<protein>
    <submittedName>
        <fullName evidence="5">Fibronectin type-III domain-containing protein</fullName>
    </submittedName>
</protein>
<keyword evidence="6" id="KW-1185">Reference proteome</keyword>
<dbReference type="InterPro" id="IPR013098">
    <property type="entry name" value="Ig_I-set"/>
</dbReference>
<dbReference type="GO" id="GO:0048738">
    <property type="term" value="P:cardiac muscle tissue development"/>
    <property type="evidence" value="ECO:0007669"/>
    <property type="project" value="TreeGrafter"/>
</dbReference>
<comment type="caution">
    <text evidence="5">The sequence shown here is derived from an EMBL/GenBank/DDBJ whole genome shotgun (WGS) entry which is preliminary data.</text>
</comment>
<feature type="region of interest" description="Disordered" evidence="2">
    <location>
        <begin position="726"/>
        <end position="757"/>
    </location>
</feature>
<dbReference type="AlphaFoldDB" id="A0AAN8FPK2"/>
<dbReference type="SUPFAM" id="SSF48726">
    <property type="entry name" value="Immunoglobulin"/>
    <property type="match status" value="1"/>
</dbReference>
<feature type="domain" description="Ig-like" evidence="3">
    <location>
        <begin position="418"/>
        <end position="497"/>
    </location>
</feature>
<dbReference type="GO" id="GO:0008307">
    <property type="term" value="F:structural constituent of muscle"/>
    <property type="evidence" value="ECO:0007669"/>
    <property type="project" value="TreeGrafter"/>
</dbReference>
<gene>
    <name evidence="5" type="ORF">GCK32_014358</name>
</gene>
<dbReference type="Proteomes" id="UP001331761">
    <property type="component" value="Unassembled WGS sequence"/>
</dbReference>
<dbReference type="SMART" id="SM00060">
    <property type="entry name" value="FN3"/>
    <property type="match status" value="2"/>
</dbReference>
<evidence type="ECO:0000256" key="1">
    <source>
        <dbReference type="ARBA" id="ARBA00023319"/>
    </source>
</evidence>
<dbReference type="CDD" id="cd00063">
    <property type="entry name" value="FN3"/>
    <property type="match status" value="2"/>
</dbReference>
<proteinExistence type="predicted"/>
<dbReference type="InterPro" id="IPR003961">
    <property type="entry name" value="FN3_dom"/>
</dbReference>
<feature type="domain" description="Fibronectin type-III" evidence="4">
    <location>
        <begin position="890"/>
        <end position="984"/>
    </location>
</feature>
<keyword evidence="1" id="KW-0393">Immunoglobulin domain</keyword>
<dbReference type="PANTHER" id="PTHR14340">
    <property type="entry name" value="MICROFIBRIL-ASSOCIATED GLYCOPROTEIN 3"/>
    <property type="match status" value="1"/>
</dbReference>
<dbReference type="InterPro" id="IPR007110">
    <property type="entry name" value="Ig-like_dom"/>
</dbReference>
<dbReference type="InterPro" id="IPR036116">
    <property type="entry name" value="FN3_sf"/>
</dbReference>
<feature type="non-terminal residue" evidence="5">
    <location>
        <position position="986"/>
    </location>
</feature>